<comment type="caution">
    <text evidence="1">The sequence shown here is derived from an EMBL/GenBank/DDBJ whole genome shotgun (WGS) entry which is preliminary data.</text>
</comment>
<sequence>MLNIELELTSQPQNLGPFLENKPFNIDKNCIKLNIELKYYLLKFDKHVILLEFKIGRAYLIMFLELLLKF</sequence>
<accession>A0A3M7P401</accession>
<protein>
    <submittedName>
        <fullName evidence="1">Uncharacterized protein</fullName>
    </submittedName>
</protein>
<dbReference type="EMBL" id="REGN01013549">
    <property type="protein sequence ID" value="RMZ93795.1"/>
    <property type="molecule type" value="Genomic_DNA"/>
</dbReference>
<dbReference type="AlphaFoldDB" id="A0A3M7P401"/>
<gene>
    <name evidence="1" type="ORF">BpHYR1_028261</name>
</gene>
<dbReference type="Proteomes" id="UP000276133">
    <property type="component" value="Unassembled WGS sequence"/>
</dbReference>
<organism evidence="1 2">
    <name type="scientific">Brachionus plicatilis</name>
    <name type="common">Marine rotifer</name>
    <name type="synonym">Brachionus muelleri</name>
    <dbReference type="NCBI Taxonomy" id="10195"/>
    <lineage>
        <taxon>Eukaryota</taxon>
        <taxon>Metazoa</taxon>
        <taxon>Spiralia</taxon>
        <taxon>Gnathifera</taxon>
        <taxon>Rotifera</taxon>
        <taxon>Eurotatoria</taxon>
        <taxon>Monogononta</taxon>
        <taxon>Pseudotrocha</taxon>
        <taxon>Ploima</taxon>
        <taxon>Brachionidae</taxon>
        <taxon>Brachionus</taxon>
    </lineage>
</organism>
<reference evidence="1 2" key="1">
    <citation type="journal article" date="2018" name="Sci. Rep.">
        <title>Genomic signatures of local adaptation to the degree of environmental predictability in rotifers.</title>
        <authorList>
            <person name="Franch-Gras L."/>
            <person name="Hahn C."/>
            <person name="Garcia-Roger E.M."/>
            <person name="Carmona M.J."/>
            <person name="Serra M."/>
            <person name="Gomez A."/>
        </authorList>
    </citation>
    <scope>NUCLEOTIDE SEQUENCE [LARGE SCALE GENOMIC DNA]</scope>
    <source>
        <strain evidence="1">HYR1</strain>
    </source>
</reference>
<name>A0A3M7P401_BRAPC</name>
<keyword evidence="2" id="KW-1185">Reference proteome</keyword>
<evidence type="ECO:0000313" key="1">
    <source>
        <dbReference type="EMBL" id="RMZ93795.1"/>
    </source>
</evidence>
<proteinExistence type="predicted"/>
<evidence type="ECO:0000313" key="2">
    <source>
        <dbReference type="Proteomes" id="UP000276133"/>
    </source>
</evidence>